<keyword evidence="3 5" id="KW-1133">Transmembrane helix</keyword>
<dbReference type="HOGENOM" id="CLU_023132_5_0_1"/>
<organism evidence="7 8">
    <name type="scientific">Thalassiosira pseudonana</name>
    <name type="common">Marine diatom</name>
    <name type="synonym">Cyclotella nana</name>
    <dbReference type="NCBI Taxonomy" id="35128"/>
    <lineage>
        <taxon>Eukaryota</taxon>
        <taxon>Sar</taxon>
        <taxon>Stramenopiles</taxon>
        <taxon>Ochrophyta</taxon>
        <taxon>Bacillariophyta</taxon>
        <taxon>Coscinodiscophyceae</taxon>
        <taxon>Thalassiosirophycidae</taxon>
        <taxon>Thalassiosirales</taxon>
        <taxon>Thalassiosiraceae</taxon>
        <taxon>Thalassiosira</taxon>
    </lineage>
</organism>
<dbReference type="InterPro" id="IPR049680">
    <property type="entry name" value="FLVCR1-2_SLC49-like"/>
</dbReference>
<keyword evidence="4 5" id="KW-0472">Membrane</keyword>
<feature type="transmembrane region" description="Helical" evidence="5">
    <location>
        <begin position="354"/>
        <end position="375"/>
    </location>
</feature>
<keyword evidence="6" id="KW-0732">Signal</keyword>
<evidence type="ECO:0000256" key="6">
    <source>
        <dbReference type="SAM" id="SignalP"/>
    </source>
</evidence>
<dbReference type="PANTHER" id="PTHR10924">
    <property type="entry name" value="MAJOR FACILITATOR SUPERFAMILY PROTEIN-RELATED"/>
    <property type="match status" value="1"/>
</dbReference>
<dbReference type="GeneID" id="7451906"/>
<dbReference type="PANTHER" id="PTHR10924:SF6">
    <property type="entry name" value="SOLUTE CARRIER FAMILY 49 MEMBER A3"/>
    <property type="match status" value="1"/>
</dbReference>
<dbReference type="KEGG" id="tps:THAPSDRAFT_268737"/>
<dbReference type="RefSeq" id="XP_002289891.1">
    <property type="nucleotide sequence ID" value="XM_002289855.1"/>
</dbReference>
<feature type="transmembrane region" description="Helical" evidence="5">
    <location>
        <begin position="159"/>
        <end position="179"/>
    </location>
</feature>
<evidence type="ECO:0000256" key="1">
    <source>
        <dbReference type="ARBA" id="ARBA00004141"/>
    </source>
</evidence>
<reference evidence="7 8" key="1">
    <citation type="journal article" date="2004" name="Science">
        <title>The genome of the diatom Thalassiosira pseudonana: ecology, evolution, and metabolism.</title>
        <authorList>
            <person name="Armbrust E.V."/>
            <person name="Berges J.A."/>
            <person name="Bowler C."/>
            <person name="Green B.R."/>
            <person name="Martinez D."/>
            <person name="Putnam N.H."/>
            <person name="Zhou S."/>
            <person name="Allen A.E."/>
            <person name="Apt K.E."/>
            <person name="Bechner M."/>
            <person name="Brzezinski M.A."/>
            <person name="Chaal B.K."/>
            <person name="Chiovitti A."/>
            <person name="Davis A.K."/>
            <person name="Demarest M.S."/>
            <person name="Detter J.C."/>
            <person name="Glavina T."/>
            <person name="Goodstein D."/>
            <person name="Hadi M.Z."/>
            <person name="Hellsten U."/>
            <person name="Hildebrand M."/>
            <person name="Jenkins B.D."/>
            <person name="Jurka J."/>
            <person name="Kapitonov V.V."/>
            <person name="Kroger N."/>
            <person name="Lau W.W."/>
            <person name="Lane T.W."/>
            <person name="Larimer F.W."/>
            <person name="Lippmeier J.C."/>
            <person name="Lucas S."/>
            <person name="Medina M."/>
            <person name="Montsant A."/>
            <person name="Obornik M."/>
            <person name="Parker M.S."/>
            <person name="Palenik B."/>
            <person name="Pazour G.J."/>
            <person name="Richardson P.M."/>
            <person name="Rynearson T.A."/>
            <person name="Saito M.A."/>
            <person name="Schwartz D.C."/>
            <person name="Thamatrakoln K."/>
            <person name="Valentin K."/>
            <person name="Vardi A."/>
            <person name="Wilkerson F.P."/>
            <person name="Rokhsar D.S."/>
        </authorList>
    </citation>
    <scope>NUCLEOTIDE SEQUENCE [LARGE SCALE GENOMIC DNA]</scope>
    <source>
        <strain evidence="7 8">CCMP1335</strain>
    </source>
</reference>
<dbReference type="Pfam" id="PF07690">
    <property type="entry name" value="MFS_1"/>
    <property type="match status" value="1"/>
</dbReference>
<dbReference type="GO" id="GO:0016020">
    <property type="term" value="C:membrane"/>
    <property type="evidence" value="ECO:0000318"/>
    <property type="project" value="GO_Central"/>
</dbReference>
<dbReference type="eggNOG" id="KOG2563">
    <property type="taxonomic scope" value="Eukaryota"/>
</dbReference>
<dbReference type="PaxDb" id="35128-Thaps268737"/>
<feature type="transmembrane region" description="Helical" evidence="5">
    <location>
        <begin position="129"/>
        <end position="153"/>
    </location>
</feature>
<evidence type="ECO:0000256" key="3">
    <source>
        <dbReference type="ARBA" id="ARBA00022989"/>
    </source>
</evidence>
<dbReference type="EMBL" id="CM000641">
    <property type="protein sequence ID" value="EED93428.1"/>
    <property type="molecule type" value="Genomic_DNA"/>
</dbReference>
<dbReference type="OMA" id="TRPGNIF"/>
<feature type="transmembrane region" description="Helical" evidence="5">
    <location>
        <begin position="67"/>
        <end position="88"/>
    </location>
</feature>
<dbReference type="Gene3D" id="1.20.1250.20">
    <property type="entry name" value="MFS general substrate transporter like domains"/>
    <property type="match status" value="1"/>
</dbReference>
<feature type="transmembrane region" description="Helical" evidence="5">
    <location>
        <begin position="94"/>
        <end position="117"/>
    </location>
</feature>
<dbReference type="GO" id="GO:0022857">
    <property type="term" value="F:transmembrane transporter activity"/>
    <property type="evidence" value="ECO:0007669"/>
    <property type="project" value="InterPro"/>
</dbReference>
<feature type="transmembrane region" description="Helical" evidence="5">
    <location>
        <begin position="260"/>
        <end position="282"/>
    </location>
</feature>
<accession>B8BZY7</accession>
<dbReference type="Proteomes" id="UP000001449">
    <property type="component" value="Chromosome 4"/>
</dbReference>
<dbReference type="InterPro" id="IPR036259">
    <property type="entry name" value="MFS_trans_sf"/>
</dbReference>
<dbReference type="InterPro" id="IPR011701">
    <property type="entry name" value="MFS"/>
</dbReference>
<feature type="transmembrane region" description="Helical" evidence="5">
    <location>
        <begin position="222"/>
        <end position="240"/>
    </location>
</feature>
<evidence type="ECO:0000256" key="5">
    <source>
        <dbReference type="SAM" id="Phobius"/>
    </source>
</evidence>
<evidence type="ECO:0000313" key="7">
    <source>
        <dbReference type="EMBL" id="EED93428.1"/>
    </source>
</evidence>
<evidence type="ECO:0000313" key="8">
    <source>
        <dbReference type="Proteomes" id="UP000001449"/>
    </source>
</evidence>
<evidence type="ECO:0000256" key="2">
    <source>
        <dbReference type="ARBA" id="ARBA00022692"/>
    </source>
</evidence>
<feature type="transmembrane region" description="Helical" evidence="5">
    <location>
        <begin position="404"/>
        <end position="423"/>
    </location>
</feature>
<sequence>MLFYLSLLNLLSDWAGLKDGGDVDNANYDSKTSYIQPEALITTFLIASSIGTALEPWILGRLGLRRTVVFGAFANMLGSLVKISSMQSGLYGTYALYLGFFLVGFAQPLFQCTPALLSASWFAEEERTLATSIALNANQLGVGMAFVVGALYVQSPSQVANYFSLLSFFSVAAFVGCVLQLEDAPPTPPSGSSRIMRGTWEISVRDLIQLLLAAKACFARKGFSHALVVFTVAGGVINTLSTYLDYLVRLSYNDNNTSVYVALIGGLFQVIIMVSSIVVGSFTDKTRSYFFVTLALLVFGAVALAECGVSLDEDRGGDVRWSLLLVSGLLGPLLPVATELGVEMAYPLSENTVLVILQLSCNLFSAIFIPVFQAVRNVGVTAVDSTSGDDDGAAMVLGSERPQYTFSFYLLILLCAVSTVYFATFDGKYLRLRAELAKKHNDNLEQRSLALDSRMV</sequence>
<comment type="subcellular location">
    <subcellularLocation>
        <location evidence="1">Membrane</location>
        <topology evidence="1">Multi-pass membrane protein</topology>
    </subcellularLocation>
</comment>
<proteinExistence type="predicted"/>
<feature type="signal peptide" evidence="6">
    <location>
        <begin position="1"/>
        <end position="16"/>
    </location>
</feature>
<evidence type="ECO:0000256" key="4">
    <source>
        <dbReference type="ARBA" id="ARBA00023136"/>
    </source>
</evidence>
<protein>
    <recommendedName>
        <fullName evidence="9">Major facilitator superfamily (MFS) profile domain-containing protein</fullName>
    </recommendedName>
</protein>
<reference evidence="7 8" key="2">
    <citation type="journal article" date="2008" name="Nature">
        <title>The Phaeodactylum genome reveals the evolutionary history of diatom genomes.</title>
        <authorList>
            <person name="Bowler C."/>
            <person name="Allen A.E."/>
            <person name="Badger J.H."/>
            <person name="Grimwood J."/>
            <person name="Jabbari K."/>
            <person name="Kuo A."/>
            <person name="Maheswari U."/>
            <person name="Martens C."/>
            <person name="Maumus F."/>
            <person name="Otillar R.P."/>
            <person name="Rayko E."/>
            <person name="Salamov A."/>
            <person name="Vandepoele K."/>
            <person name="Beszteri B."/>
            <person name="Gruber A."/>
            <person name="Heijde M."/>
            <person name="Katinka M."/>
            <person name="Mock T."/>
            <person name="Valentin K."/>
            <person name="Verret F."/>
            <person name="Berges J.A."/>
            <person name="Brownlee C."/>
            <person name="Cadoret J.P."/>
            <person name="Chiovitti A."/>
            <person name="Choi C.J."/>
            <person name="Coesel S."/>
            <person name="De Martino A."/>
            <person name="Detter J.C."/>
            <person name="Durkin C."/>
            <person name="Falciatore A."/>
            <person name="Fournet J."/>
            <person name="Haruta M."/>
            <person name="Huysman M.J."/>
            <person name="Jenkins B.D."/>
            <person name="Jiroutova K."/>
            <person name="Jorgensen R.E."/>
            <person name="Joubert Y."/>
            <person name="Kaplan A."/>
            <person name="Kroger N."/>
            <person name="Kroth P.G."/>
            <person name="La Roche J."/>
            <person name="Lindquist E."/>
            <person name="Lommer M."/>
            <person name="Martin-Jezequel V."/>
            <person name="Lopez P.J."/>
            <person name="Lucas S."/>
            <person name="Mangogna M."/>
            <person name="McGinnis K."/>
            <person name="Medlin L.K."/>
            <person name="Montsant A."/>
            <person name="Oudot-Le Secq M.P."/>
            <person name="Napoli C."/>
            <person name="Obornik M."/>
            <person name="Parker M.S."/>
            <person name="Petit J.L."/>
            <person name="Porcel B.M."/>
            <person name="Poulsen N."/>
            <person name="Robison M."/>
            <person name="Rychlewski L."/>
            <person name="Rynearson T.A."/>
            <person name="Schmutz J."/>
            <person name="Shapiro H."/>
            <person name="Siaut M."/>
            <person name="Stanley M."/>
            <person name="Sussman M.R."/>
            <person name="Taylor A.R."/>
            <person name="Vardi A."/>
            <person name="von Dassow P."/>
            <person name="Vyverman W."/>
            <person name="Willis A."/>
            <person name="Wyrwicz L.S."/>
            <person name="Rokhsar D.S."/>
            <person name="Weissenbach J."/>
            <person name="Armbrust E.V."/>
            <person name="Green B.R."/>
            <person name="Van de Peer Y."/>
            <person name="Grigoriev I.V."/>
        </authorList>
    </citation>
    <scope>NUCLEOTIDE SEQUENCE [LARGE SCALE GENOMIC DNA]</scope>
    <source>
        <strain evidence="7 8">CCMP1335</strain>
    </source>
</reference>
<feature type="transmembrane region" description="Helical" evidence="5">
    <location>
        <begin position="289"/>
        <end position="311"/>
    </location>
</feature>
<feature type="chain" id="PRO_5002869226" description="Major facilitator superfamily (MFS) profile domain-containing protein" evidence="6">
    <location>
        <begin position="17"/>
        <end position="456"/>
    </location>
</feature>
<keyword evidence="2 5" id="KW-0812">Transmembrane</keyword>
<dbReference type="SUPFAM" id="SSF103473">
    <property type="entry name" value="MFS general substrate transporter"/>
    <property type="match status" value="1"/>
</dbReference>
<gene>
    <name evidence="7" type="ORF">THAPSDRAFT_268737</name>
</gene>
<keyword evidence="8" id="KW-1185">Reference proteome</keyword>
<dbReference type="AlphaFoldDB" id="B8BZY7"/>
<name>B8BZY7_THAPS</name>
<evidence type="ECO:0008006" key="9">
    <source>
        <dbReference type="Google" id="ProtNLM"/>
    </source>
</evidence>
<dbReference type="InParanoid" id="B8BZY7"/>